<name>A0A1C7MG49_GRIFR</name>
<dbReference type="CDD" id="cd18186">
    <property type="entry name" value="BTB_POZ_ZBTB_KLHL-like"/>
    <property type="match status" value="1"/>
</dbReference>
<dbReference type="Proteomes" id="UP000092993">
    <property type="component" value="Unassembled WGS sequence"/>
</dbReference>
<dbReference type="OMA" id="LPIVEMW"/>
<dbReference type="InterPro" id="IPR011333">
    <property type="entry name" value="SKP1/BTB/POZ_sf"/>
</dbReference>
<dbReference type="SMART" id="SM00225">
    <property type="entry name" value="BTB"/>
    <property type="match status" value="2"/>
</dbReference>
<proteinExistence type="predicted"/>
<keyword evidence="3" id="KW-1185">Reference proteome</keyword>
<dbReference type="AlphaFoldDB" id="A0A1C7MG49"/>
<comment type="caution">
    <text evidence="2">The sequence shown here is derived from an EMBL/GenBank/DDBJ whole genome shotgun (WGS) entry which is preliminary data.</text>
</comment>
<dbReference type="Gene3D" id="3.30.710.10">
    <property type="entry name" value="Potassium Channel Kv1.1, Chain A"/>
    <property type="match status" value="2"/>
</dbReference>
<evidence type="ECO:0000259" key="1">
    <source>
        <dbReference type="PROSITE" id="PS50097"/>
    </source>
</evidence>
<dbReference type="InterPro" id="IPR000210">
    <property type="entry name" value="BTB/POZ_dom"/>
</dbReference>
<sequence length="496" mass="54882">MSIQQSKAHPFTKPNADVIFTSSDGVQFRAHKIILSEASSFFDGRSCIPVTETSTVLENLLRLCYPIDDPLLVDIESVRATLEAAMKYDMQEAIKLTKTRLINFIHTAPLRVYAIACRLLLEDVALASANEVVRKKVQAGFVPEMDEIPAGAYYRLLQHGKEKWSILFPRYKFCTAEPSSAKATASFQPTPSFVPKLDASFFALSAADLILRSSNLVDFRVHRAFLGVASPALIAKIPPPGPLPFSLSSTSKADIPVIVLEEDSQVVSTLLQIYYPNGRPDLGDLQGVCGALVAAEKYAMEKAIQILRIALESFNDVDPLRLYFAACRFGLKQLAIRAAKRSLGKPVDHAYYPELDSGGVSAGTYHRLMDYHRKCQSAALALTTTREWILPDWLSLLDRRCSGHGEHACWFNPYMKKAKEALVHPFGSSVNTNTLISSIVEKQFLLNRSRDCACTSSEGIISLLKFSEHFAQEVDRVVGQVKLEPPCASAPPNDLW</sequence>
<protein>
    <recommendedName>
        <fullName evidence="1">BTB domain-containing protein</fullName>
    </recommendedName>
</protein>
<gene>
    <name evidence="2" type="ORF">A0H81_06318</name>
</gene>
<evidence type="ECO:0000313" key="2">
    <source>
        <dbReference type="EMBL" id="OBZ73994.1"/>
    </source>
</evidence>
<dbReference type="STRING" id="5627.A0A1C7MG49"/>
<dbReference type="EMBL" id="LUGG01000006">
    <property type="protein sequence ID" value="OBZ73994.1"/>
    <property type="molecule type" value="Genomic_DNA"/>
</dbReference>
<accession>A0A1C7MG49</accession>
<evidence type="ECO:0000313" key="3">
    <source>
        <dbReference type="Proteomes" id="UP000092993"/>
    </source>
</evidence>
<dbReference type="PROSITE" id="PS50097">
    <property type="entry name" value="BTB"/>
    <property type="match status" value="1"/>
</dbReference>
<dbReference type="Pfam" id="PF00651">
    <property type="entry name" value="BTB"/>
    <property type="match status" value="1"/>
</dbReference>
<feature type="domain" description="BTB" evidence="1">
    <location>
        <begin position="16"/>
        <end position="42"/>
    </location>
</feature>
<organism evidence="2 3">
    <name type="scientific">Grifola frondosa</name>
    <name type="common">Maitake</name>
    <name type="synonym">Polyporus frondosus</name>
    <dbReference type="NCBI Taxonomy" id="5627"/>
    <lineage>
        <taxon>Eukaryota</taxon>
        <taxon>Fungi</taxon>
        <taxon>Dikarya</taxon>
        <taxon>Basidiomycota</taxon>
        <taxon>Agaricomycotina</taxon>
        <taxon>Agaricomycetes</taxon>
        <taxon>Polyporales</taxon>
        <taxon>Grifolaceae</taxon>
        <taxon>Grifola</taxon>
    </lineage>
</organism>
<dbReference type="OrthoDB" id="3164835at2759"/>
<reference evidence="2 3" key="1">
    <citation type="submission" date="2016-03" db="EMBL/GenBank/DDBJ databases">
        <title>Whole genome sequencing of Grifola frondosa 9006-11.</title>
        <authorList>
            <person name="Min B."/>
            <person name="Park H."/>
            <person name="Kim J.-G."/>
            <person name="Cho H."/>
            <person name="Oh Y.-L."/>
            <person name="Kong W.-S."/>
            <person name="Choi I.-G."/>
        </authorList>
    </citation>
    <scope>NUCLEOTIDE SEQUENCE [LARGE SCALE GENOMIC DNA]</scope>
    <source>
        <strain evidence="2 3">9006-11</strain>
    </source>
</reference>
<dbReference type="SUPFAM" id="SSF54695">
    <property type="entry name" value="POZ domain"/>
    <property type="match status" value="1"/>
</dbReference>